<dbReference type="Proteomes" id="UP000016923">
    <property type="component" value="Unassembled WGS sequence"/>
</dbReference>
<gene>
    <name evidence="1" type="ORF">F503_01451</name>
</gene>
<organism evidence="1 2">
    <name type="scientific">Ophiostoma piceae (strain UAMH 11346)</name>
    <name type="common">Sap stain fungus</name>
    <dbReference type="NCBI Taxonomy" id="1262450"/>
    <lineage>
        <taxon>Eukaryota</taxon>
        <taxon>Fungi</taxon>
        <taxon>Dikarya</taxon>
        <taxon>Ascomycota</taxon>
        <taxon>Pezizomycotina</taxon>
        <taxon>Sordariomycetes</taxon>
        <taxon>Sordariomycetidae</taxon>
        <taxon>Ophiostomatales</taxon>
        <taxon>Ophiostomataceae</taxon>
        <taxon>Ophiostoma</taxon>
    </lineage>
</organism>
<dbReference type="EMBL" id="KE148161">
    <property type="protein sequence ID" value="EPE04447.1"/>
    <property type="molecule type" value="Genomic_DNA"/>
</dbReference>
<dbReference type="OrthoDB" id="10407922at2759"/>
<name>S3BV82_OPHP1</name>
<protein>
    <submittedName>
        <fullName evidence="1">Uncharacterized protein</fullName>
    </submittedName>
</protein>
<reference evidence="1 2" key="1">
    <citation type="journal article" date="2013" name="BMC Genomics">
        <title>The genome and transcriptome of the pine saprophyte Ophiostoma piceae, and a comparison with the bark beetle-associated pine pathogen Grosmannia clavigera.</title>
        <authorList>
            <person name="Haridas S."/>
            <person name="Wang Y."/>
            <person name="Lim L."/>
            <person name="Massoumi Alamouti S."/>
            <person name="Jackman S."/>
            <person name="Docking R."/>
            <person name="Robertson G."/>
            <person name="Birol I."/>
            <person name="Bohlmann J."/>
            <person name="Breuil C."/>
        </authorList>
    </citation>
    <scope>NUCLEOTIDE SEQUENCE [LARGE SCALE GENOMIC DNA]</scope>
    <source>
        <strain evidence="1 2">UAMH 11346</strain>
    </source>
</reference>
<dbReference type="HOGENOM" id="CLU_1778666_0_0_1"/>
<evidence type="ECO:0000313" key="1">
    <source>
        <dbReference type="EMBL" id="EPE04447.1"/>
    </source>
</evidence>
<proteinExistence type="predicted"/>
<sequence>MPQSHVPTYDELFRKIRDIRRRHDRYTHDLEVIKRNHATVEHNLHEARSKLERELAIGRSAARKRIRDKLESTIRDCEESLRNSRPNQQIQRLESSIRMCERDATVVRRFTVNRRLLNRLVPQELADEIAAFDYRRRYPIIYDDDE</sequence>
<keyword evidence="2" id="KW-1185">Reference proteome</keyword>
<dbReference type="VEuPathDB" id="FungiDB:F503_01451"/>
<accession>S3BV82</accession>
<dbReference type="AlphaFoldDB" id="S3BV82"/>
<evidence type="ECO:0000313" key="2">
    <source>
        <dbReference type="Proteomes" id="UP000016923"/>
    </source>
</evidence>